<evidence type="ECO:0000313" key="2">
    <source>
        <dbReference type="Proteomes" id="UP001054252"/>
    </source>
</evidence>
<reference evidence="1 2" key="1">
    <citation type="journal article" date="2021" name="Commun. Biol.">
        <title>The genome of Shorea leprosula (Dipterocarpaceae) highlights the ecological relevance of drought in aseasonal tropical rainforests.</title>
        <authorList>
            <person name="Ng K.K.S."/>
            <person name="Kobayashi M.J."/>
            <person name="Fawcett J.A."/>
            <person name="Hatakeyama M."/>
            <person name="Paape T."/>
            <person name="Ng C.H."/>
            <person name="Ang C.C."/>
            <person name="Tnah L.H."/>
            <person name="Lee C.T."/>
            <person name="Nishiyama T."/>
            <person name="Sese J."/>
            <person name="O'Brien M.J."/>
            <person name="Copetti D."/>
            <person name="Mohd Noor M.I."/>
            <person name="Ong R.C."/>
            <person name="Putra M."/>
            <person name="Sireger I.Z."/>
            <person name="Indrioko S."/>
            <person name="Kosugi Y."/>
            <person name="Izuno A."/>
            <person name="Isagi Y."/>
            <person name="Lee S.L."/>
            <person name="Shimizu K.K."/>
        </authorList>
    </citation>
    <scope>NUCLEOTIDE SEQUENCE [LARGE SCALE GENOMIC DNA]</scope>
    <source>
        <strain evidence="1">214</strain>
    </source>
</reference>
<sequence>MCTSGGSDAESREEIVELLDPKDNEHCRNEESMRAKSEGKFIHRLLGKFPVLDFRRNLQLNQASPSSLH</sequence>
<dbReference type="AlphaFoldDB" id="A0AAV5J074"/>
<evidence type="ECO:0000313" key="1">
    <source>
        <dbReference type="EMBL" id="GKV04347.1"/>
    </source>
</evidence>
<proteinExistence type="predicted"/>
<dbReference type="EMBL" id="BPVZ01000021">
    <property type="protein sequence ID" value="GKV04347.1"/>
    <property type="molecule type" value="Genomic_DNA"/>
</dbReference>
<gene>
    <name evidence="1" type="ORF">SLEP1_g16509</name>
</gene>
<comment type="caution">
    <text evidence="1">The sequence shown here is derived from an EMBL/GenBank/DDBJ whole genome shotgun (WGS) entry which is preliminary data.</text>
</comment>
<dbReference type="Proteomes" id="UP001054252">
    <property type="component" value="Unassembled WGS sequence"/>
</dbReference>
<accession>A0AAV5J074</accession>
<protein>
    <submittedName>
        <fullName evidence="1">Uncharacterized protein</fullName>
    </submittedName>
</protein>
<organism evidence="1 2">
    <name type="scientific">Rubroshorea leprosula</name>
    <dbReference type="NCBI Taxonomy" id="152421"/>
    <lineage>
        <taxon>Eukaryota</taxon>
        <taxon>Viridiplantae</taxon>
        <taxon>Streptophyta</taxon>
        <taxon>Embryophyta</taxon>
        <taxon>Tracheophyta</taxon>
        <taxon>Spermatophyta</taxon>
        <taxon>Magnoliopsida</taxon>
        <taxon>eudicotyledons</taxon>
        <taxon>Gunneridae</taxon>
        <taxon>Pentapetalae</taxon>
        <taxon>rosids</taxon>
        <taxon>malvids</taxon>
        <taxon>Malvales</taxon>
        <taxon>Dipterocarpaceae</taxon>
        <taxon>Rubroshorea</taxon>
    </lineage>
</organism>
<name>A0AAV5J074_9ROSI</name>
<keyword evidence="2" id="KW-1185">Reference proteome</keyword>